<protein>
    <submittedName>
        <fullName evidence="1">Uncharacterized protein</fullName>
    </submittedName>
</protein>
<sequence length="47" mass="5419">MKQKTIKVSNKTNARVQTLKYTLHCSSADETINRLLDIVEKIEEAKE</sequence>
<dbReference type="AlphaFoldDB" id="A0A0F9SKY3"/>
<dbReference type="EMBL" id="LAZR01000422">
    <property type="protein sequence ID" value="KKN69635.1"/>
    <property type="molecule type" value="Genomic_DNA"/>
</dbReference>
<evidence type="ECO:0000313" key="1">
    <source>
        <dbReference type="EMBL" id="KKN69635.1"/>
    </source>
</evidence>
<organism evidence="1">
    <name type="scientific">marine sediment metagenome</name>
    <dbReference type="NCBI Taxonomy" id="412755"/>
    <lineage>
        <taxon>unclassified sequences</taxon>
        <taxon>metagenomes</taxon>
        <taxon>ecological metagenomes</taxon>
    </lineage>
</organism>
<accession>A0A0F9SKY3</accession>
<gene>
    <name evidence="1" type="ORF">LCGC14_0439380</name>
</gene>
<reference evidence="1" key="1">
    <citation type="journal article" date="2015" name="Nature">
        <title>Complex archaea that bridge the gap between prokaryotes and eukaryotes.</title>
        <authorList>
            <person name="Spang A."/>
            <person name="Saw J.H."/>
            <person name="Jorgensen S.L."/>
            <person name="Zaremba-Niedzwiedzka K."/>
            <person name="Martijn J."/>
            <person name="Lind A.E."/>
            <person name="van Eijk R."/>
            <person name="Schleper C."/>
            <person name="Guy L."/>
            <person name="Ettema T.J."/>
        </authorList>
    </citation>
    <scope>NUCLEOTIDE SEQUENCE</scope>
</reference>
<name>A0A0F9SKY3_9ZZZZ</name>
<proteinExistence type="predicted"/>
<comment type="caution">
    <text evidence="1">The sequence shown here is derived from an EMBL/GenBank/DDBJ whole genome shotgun (WGS) entry which is preliminary data.</text>
</comment>